<dbReference type="EMBL" id="AWGB01000073">
    <property type="protein sequence ID" value="ESQ82809.1"/>
    <property type="molecule type" value="Genomic_DNA"/>
</dbReference>
<sequence>MHIHLKDIIDICLAPQVAIVLIQVALAEFEAARRRRKKTSFSSTPFNTSIF</sequence>
<gene>
    <name evidence="1" type="ORF">ABENE_20680</name>
</gene>
<reference evidence="1 2" key="1">
    <citation type="journal article" date="2014" name="Nature">
        <title>Sequential evolution of bacterial morphology by co-option of a developmental regulator.</title>
        <authorList>
            <person name="Jiang C."/>
            <person name="Brown P.J."/>
            <person name="Ducret A."/>
            <person name="Brun Y.V."/>
        </authorList>
    </citation>
    <scope>NUCLEOTIDE SEQUENCE [LARGE SCALE GENOMIC DNA]</scope>
    <source>
        <strain evidence="1 2">DSM 16100</strain>
    </source>
</reference>
<accession>V4P6R5</accession>
<evidence type="ECO:0000313" key="1">
    <source>
        <dbReference type="EMBL" id="ESQ82809.1"/>
    </source>
</evidence>
<organism evidence="1 2">
    <name type="scientific">Asticcacaulis benevestitus DSM 16100 = ATCC BAA-896</name>
    <dbReference type="NCBI Taxonomy" id="1121022"/>
    <lineage>
        <taxon>Bacteria</taxon>
        <taxon>Pseudomonadati</taxon>
        <taxon>Pseudomonadota</taxon>
        <taxon>Alphaproteobacteria</taxon>
        <taxon>Caulobacterales</taxon>
        <taxon>Caulobacteraceae</taxon>
        <taxon>Asticcacaulis</taxon>
    </lineage>
</organism>
<dbReference type="AlphaFoldDB" id="V4P6R5"/>
<proteinExistence type="predicted"/>
<name>V4P6R5_9CAUL</name>
<keyword evidence="2" id="KW-1185">Reference proteome</keyword>
<evidence type="ECO:0000313" key="2">
    <source>
        <dbReference type="Proteomes" id="UP000017837"/>
    </source>
</evidence>
<dbReference type="PATRIC" id="fig|1121022.4.peg.4235"/>
<dbReference type="Proteomes" id="UP000017837">
    <property type="component" value="Unassembled WGS sequence"/>
</dbReference>
<comment type="caution">
    <text evidence="1">The sequence shown here is derived from an EMBL/GenBank/DDBJ whole genome shotgun (WGS) entry which is preliminary data.</text>
</comment>
<protein>
    <submittedName>
        <fullName evidence="1">Uncharacterized protein</fullName>
    </submittedName>
</protein>